<reference evidence="3 4" key="1">
    <citation type="submission" date="2023-04" db="EMBL/GenBank/DDBJ databases">
        <title>Ottowia paracancer sp. nov., isolated from human stomach.</title>
        <authorList>
            <person name="Song Y."/>
        </authorList>
    </citation>
    <scope>NUCLEOTIDE SEQUENCE [LARGE SCALE GENOMIC DNA]</scope>
    <source>
        <strain evidence="3 4">10c7w1</strain>
    </source>
</reference>
<feature type="region of interest" description="Disordered" evidence="1">
    <location>
        <begin position="154"/>
        <end position="176"/>
    </location>
</feature>
<comment type="caution">
    <text evidence="3">The sequence shown here is derived from an EMBL/GenBank/DDBJ whole genome shotgun (WGS) entry which is preliminary data.</text>
</comment>
<evidence type="ECO:0000259" key="2">
    <source>
        <dbReference type="Pfam" id="PF13091"/>
    </source>
</evidence>
<dbReference type="Proteomes" id="UP001237156">
    <property type="component" value="Unassembled WGS sequence"/>
</dbReference>
<dbReference type="SUPFAM" id="SSF56024">
    <property type="entry name" value="Phospholipase D/nuclease"/>
    <property type="match status" value="1"/>
</dbReference>
<proteinExistence type="predicted"/>
<organism evidence="3 4">
    <name type="scientific">Ottowia cancrivicina</name>
    <dbReference type="NCBI Taxonomy" id="3040346"/>
    <lineage>
        <taxon>Bacteria</taxon>
        <taxon>Pseudomonadati</taxon>
        <taxon>Pseudomonadota</taxon>
        <taxon>Betaproteobacteria</taxon>
        <taxon>Burkholderiales</taxon>
        <taxon>Comamonadaceae</taxon>
        <taxon>Ottowia</taxon>
    </lineage>
</organism>
<evidence type="ECO:0000313" key="4">
    <source>
        <dbReference type="Proteomes" id="UP001237156"/>
    </source>
</evidence>
<feature type="domain" description="Phospholipase D-like" evidence="2">
    <location>
        <begin position="16"/>
        <end position="130"/>
    </location>
</feature>
<protein>
    <submittedName>
        <fullName evidence="3">Phospholipase D family protein</fullName>
    </submittedName>
</protein>
<evidence type="ECO:0000256" key="1">
    <source>
        <dbReference type="SAM" id="MobiDB-lite"/>
    </source>
</evidence>
<dbReference type="InterPro" id="IPR025202">
    <property type="entry name" value="PLD-like_dom"/>
</dbReference>
<dbReference type="CDD" id="cd09176">
    <property type="entry name" value="PLDc_unchar6"/>
    <property type="match status" value="1"/>
</dbReference>
<dbReference type="Gene3D" id="3.30.870.10">
    <property type="entry name" value="Endonuclease Chain A"/>
    <property type="match status" value="1"/>
</dbReference>
<dbReference type="EMBL" id="JARVII010000005">
    <property type="protein sequence ID" value="MDG9698860.1"/>
    <property type="molecule type" value="Genomic_DNA"/>
</dbReference>
<evidence type="ECO:0000313" key="3">
    <source>
        <dbReference type="EMBL" id="MDG9698860.1"/>
    </source>
</evidence>
<keyword evidence="4" id="KW-1185">Reference proteome</keyword>
<dbReference type="RefSeq" id="WP_279523865.1">
    <property type="nucleotide sequence ID" value="NZ_JARVII010000005.1"/>
</dbReference>
<gene>
    <name evidence="3" type="ORF">QB898_03845</name>
</gene>
<dbReference type="Pfam" id="PF13091">
    <property type="entry name" value="PLDc_2"/>
    <property type="match status" value="1"/>
</dbReference>
<dbReference type="InterPro" id="IPR059166">
    <property type="entry name" value="PLD-like_cat"/>
</dbReference>
<accession>A0AAW6RN20</accession>
<sequence length="239" mass="27738">MAKFLNTSGINYHLEEIIKGARDRLIIISPYLKLNDRIRELLEDKDRLKIDVRIIYGKADLHPEEVKWLRNLKYVRTSYCNNLHAKCYLSENACIIGSLNLYSFSQINNNEMGIFIERQNDHQLYQDAYEEAQRLIRISEEVRISLEVVEKDAHPAPKAAAHHEDDEKSENASGLLTTSKLAQKHKMKTEPMLEKLTAAGYLEWRDDKHFLTEQGKKAGGQFKTGRFGAYFLWPEDIVL</sequence>
<name>A0AAW6RN20_9BURK</name>
<feature type="compositionally biased region" description="Basic and acidic residues" evidence="1">
    <location>
        <begin position="154"/>
        <end position="170"/>
    </location>
</feature>
<dbReference type="AlphaFoldDB" id="A0AAW6RN20"/>